<dbReference type="GO" id="GO:0005975">
    <property type="term" value="P:carbohydrate metabolic process"/>
    <property type="evidence" value="ECO:0007669"/>
    <property type="project" value="InterPro"/>
</dbReference>
<dbReference type="CDD" id="cd01400">
    <property type="entry name" value="6PGL"/>
    <property type="match status" value="1"/>
</dbReference>
<reference evidence="3" key="1">
    <citation type="submission" date="2020-05" db="EMBL/GenBank/DDBJ databases">
        <authorList>
            <person name="Chiriac C."/>
            <person name="Salcher M."/>
            <person name="Ghai R."/>
            <person name="Kavagutti S V."/>
        </authorList>
    </citation>
    <scope>NUCLEOTIDE SEQUENCE</scope>
</reference>
<comment type="similarity">
    <text evidence="1">Belongs to the glucosamine/galactosamine-6-phosphate isomerase family. 6-phosphogluconolactonase subfamily.</text>
</comment>
<dbReference type="GO" id="GO:0006098">
    <property type="term" value="P:pentose-phosphate shunt"/>
    <property type="evidence" value="ECO:0007669"/>
    <property type="project" value="InterPro"/>
</dbReference>
<evidence type="ECO:0000259" key="2">
    <source>
        <dbReference type="Pfam" id="PF01182"/>
    </source>
</evidence>
<evidence type="ECO:0000313" key="3">
    <source>
        <dbReference type="EMBL" id="CAB4538607.1"/>
    </source>
</evidence>
<dbReference type="Pfam" id="PF01182">
    <property type="entry name" value="Glucosamine_iso"/>
    <property type="match status" value="1"/>
</dbReference>
<dbReference type="SUPFAM" id="SSF100950">
    <property type="entry name" value="NagB/RpiA/CoA transferase-like"/>
    <property type="match status" value="1"/>
</dbReference>
<dbReference type="InterPro" id="IPR005900">
    <property type="entry name" value="6-phosphogluconolactonase_DevB"/>
</dbReference>
<dbReference type="InterPro" id="IPR037171">
    <property type="entry name" value="NagB/RpiA_transferase-like"/>
</dbReference>
<dbReference type="PANTHER" id="PTHR11054">
    <property type="entry name" value="6-PHOSPHOGLUCONOLACTONASE"/>
    <property type="match status" value="1"/>
</dbReference>
<sequence>MYRRLEVLPTRSAVEDRVATELLAVVQSSLVSRGRADIVVTGGTVGIGTLDAVARSPLAATVDWTRVHVWWGDERFVSAGNPERNEQQARDALFSHVAIPEANLHMFPADHGQTVEEARDEFLAEHVDGFPAFDVVLNGIGPDGHAASLFPGLPHGEGEDVIAVANSPKPPAKRLSFTFDALNRGERVWIIASGADKSVAVARIMADSPESETPAAALQGMAETVIWVDADAASTVTV</sequence>
<evidence type="ECO:0000256" key="1">
    <source>
        <dbReference type="ARBA" id="ARBA00010662"/>
    </source>
</evidence>
<protein>
    <submittedName>
        <fullName evidence="3">Unannotated protein</fullName>
    </submittedName>
</protein>
<organism evidence="3">
    <name type="scientific">freshwater metagenome</name>
    <dbReference type="NCBI Taxonomy" id="449393"/>
    <lineage>
        <taxon>unclassified sequences</taxon>
        <taxon>metagenomes</taxon>
        <taxon>ecological metagenomes</taxon>
    </lineage>
</organism>
<dbReference type="InterPro" id="IPR006148">
    <property type="entry name" value="Glc/Gal-6P_isomerase"/>
</dbReference>
<dbReference type="AlphaFoldDB" id="A0A6J6BJ10"/>
<dbReference type="InterPro" id="IPR039104">
    <property type="entry name" value="6PGL"/>
</dbReference>
<dbReference type="NCBIfam" id="TIGR01198">
    <property type="entry name" value="pgl"/>
    <property type="match status" value="1"/>
</dbReference>
<dbReference type="EMBL" id="CAEZSG010000083">
    <property type="protein sequence ID" value="CAB4538607.1"/>
    <property type="molecule type" value="Genomic_DNA"/>
</dbReference>
<name>A0A6J6BJ10_9ZZZZ</name>
<proteinExistence type="inferred from homology"/>
<gene>
    <name evidence="3" type="ORF">UFOPK1413_00614</name>
</gene>
<dbReference type="GO" id="GO:0017057">
    <property type="term" value="F:6-phosphogluconolactonase activity"/>
    <property type="evidence" value="ECO:0007669"/>
    <property type="project" value="InterPro"/>
</dbReference>
<dbReference type="Gene3D" id="3.40.50.1360">
    <property type="match status" value="1"/>
</dbReference>
<feature type="domain" description="Glucosamine/galactosamine-6-phosphate isomerase" evidence="2">
    <location>
        <begin position="10"/>
        <end position="227"/>
    </location>
</feature>
<dbReference type="PANTHER" id="PTHR11054:SF0">
    <property type="entry name" value="6-PHOSPHOGLUCONOLACTONASE"/>
    <property type="match status" value="1"/>
</dbReference>
<accession>A0A6J6BJ10</accession>